<proteinExistence type="predicted"/>
<protein>
    <submittedName>
        <fullName evidence="2">Uncharacterized protein</fullName>
    </submittedName>
</protein>
<organism evidence="2 3">
    <name type="scientific">Agrocybe pediades</name>
    <dbReference type="NCBI Taxonomy" id="84607"/>
    <lineage>
        <taxon>Eukaryota</taxon>
        <taxon>Fungi</taxon>
        <taxon>Dikarya</taxon>
        <taxon>Basidiomycota</taxon>
        <taxon>Agaricomycotina</taxon>
        <taxon>Agaricomycetes</taxon>
        <taxon>Agaricomycetidae</taxon>
        <taxon>Agaricales</taxon>
        <taxon>Agaricineae</taxon>
        <taxon>Strophariaceae</taxon>
        <taxon>Agrocybe</taxon>
    </lineage>
</organism>
<accession>A0A8H4VJS7</accession>
<dbReference type="EMBL" id="JAACJL010000045">
    <property type="protein sequence ID" value="KAF4613481.1"/>
    <property type="molecule type" value="Genomic_DNA"/>
</dbReference>
<name>A0A8H4VJS7_9AGAR</name>
<keyword evidence="3" id="KW-1185">Reference proteome</keyword>
<reference evidence="2 3" key="1">
    <citation type="submission" date="2019-12" db="EMBL/GenBank/DDBJ databases">
        <authorList>
            <person name="Floudas D."/>
            <person name="Bentzer J."/>
            <person name="Ahren D."/>
            <person name="Johansson T."/>
            <person name="Persson P."/>
            <person name="Tunlid A."/>
        </authorList>
    </citation>
    <scope>NUCLEOTIDE SEQUENCE [LARGE SCALE GENOMIC DNA]</scope>
    <source>
        <strain evidence="2 3">CBS 102.39</strain>
    </source>
</reference>
<dbReference type="Proteomes" id="UP000521872">
    <property type="component" value="Unassembled WGS sequence"/>
</dbReference>
<sequence>MFFSLAKVFSVLAVASVTFASPMAKGRRDVSSINGVDNISFDNWGGFSSLSNFDNFFGSGHFNGFDNQQVIVEELVCSQQQGFIIQQQLSILQEVAKQIILEQSCDVESQILFLDQFRSGFFDFEDDLRRSSGRSIGFDSSISILLLELLDSNGSLNSHDFGFNGGAIGRHFASVGGSNWDDQRSPSSISALLQLISSARNSSSRRN</sequence>
<gene>
    <name evidence="2" type="ORF">D9613_007549</name>
</gene>
<feature type="signal peptide" evidence="1">
    <location>
        <begin position="1"/>
        <end position="20"/>
    </location>
</feature>
<comment type="caution">
    <text evidence="2">The sequence shown here is derived from an EMBL/GenBank/DDBJ whole genome shotgun (WGS) entry which is preliminary data.</text>
</comment>
<keyword evidence="1" id="KW-0732">Signal</keyword>
<evidence type="ECO:0000313" key="3">
    <source>
        <dbReference type="Proteomes" id="UP000521872"/>
    </source>
</evidence>
<feature type="chain" id="PRO_5034881207" evidence="1">
    <location>
        <begin position="21"/>
        <end position="207"/>
    </location>
</feature>
<evidence type="ECO:0000256" key="1">
    <source>
        <dbReference type="SAM" id="SignalP"/>
    </source>
</evidence>
<dbReference type="AlphaFoldDB" id="A0A8H4VJS7"/>
<evidence type="ECO:0000313" key="2">
    <source>
        <dbReference type="EMBL" id="KAF4613481.1"/>
    </source>
</evidence>